<accession>A0A8J3NT61</accession>
<dbReference type="EMBL" id="BONG01000031">
    <property type="protein sequence ID" value="GIF91318.1"/>
    <property type="molecule type" value="Genomic_DNA"/>
</dbReference>
<dbReference type="InterPro" id="IPR020471">
    <property type="entry name" value="AKR"/>
</dbReference>
<dbReference type="Proteomes" id="UP000619293">
    <property type="component" value="Unassembled WGS sequence"/>
</dbReference>
<dbReference type="AlphaFoldDB" id="A0A8J3NT61"/>
<evidence type="ECO:0000259" key="1">
    <source>
        <dbReference type="Pfam" id="PF00248"/>
    </source>
</evidence>
<dbReference type="Pfam" id="PF00248">
    <property type="entry name" value="Aldo_ket_red"/>
    <property type="match status" value="1"/>
</dbReference>
<keyword evidence="3" id="KW-1185">Reference proteome</keyword>
<proteinExistence type="predicted"/>
<dbReference type="CDD" id="cd19152">
    <property type="entry name" value="AKR_AKR15A"/>
    <property type="match status" value="1"/>
</dbReference>
<dbReference type="GO" id="GO:0005829">
    <property type="term" value="C:cytosol"/>
    <property type="evidence" value="ECO:0007669"/>
    <property type="project" value="TreeGrafter"/>
</dbReference>
<organism evidence="2 3">
    <name type="scientific">Catellatospora chokoriensis</name>
    <dbReference type="NCBI Taxonomy" id="310353"/>
    <lineage>
        <taxon>Bacteria</taxon>
        <taxon>Bacillati</taxon>
        <taxon>Actinomycetota</taxon>
        <taxon>Actinomycetes</taxon>
        <taxon>Micromonosporales</taxon>
        <taxon>Micromonosporaceae</taxon>
        <taxon>Catellatospora</taxon>
    </lineage>
</organism>
<evidence type="ECO:0000313" key="2">
    <source>
        <dbReference type="EMBL" id="GIF91318.1"/>
    </source>
</evidence>
<dbReference type="Gene3D" id="3.20.20.100">
    <property type="entry name" value="NADP-dependent oxidoreductase domain"/>
    <property type="match status" value="1"/>
</dbReference>
<evidence type="ECO:0000313" key="3">
    <source>
        <dbReference type="Proteomes" id="UP000619293"/>
    </source>
</evidence>
<dbReference type="InterPro" id="IPR023210">
    <property type="entry name" value="NADP_OxRdtase_dom"/>
</dbReference>
<dbReference type="InterPro" id="IPR036812">
    <property type="entry name" value="NAD(P)_OxRdtase_dom_sf"/>
</dbReference>
<dbReference type="PANTHER" id="PTHR42686">
    <property type="entry name" value="GH17980P-RELATED"/>
    <property type="match status" value="1"/>
</dbReference>
<feature type="domain" description="NADP-dependent oxidoreductase" evidence="1">
    <location>
        <begin position="15"/>
        <end position="305"/>
    </location>
</feature>
<protein>
    <submittedName>
        <fullName evidence="2">Oxidoreductase</fullName>
    </submittedName>
</protein>
<dbReference type="PANTHER" id="PTHR42686:SF1">
    <property type="entry name" value="GH17980P-RELATED"/>
    <property type="match status" value="1"/>
</dbReference>
<gene>
    <name evidence="2" type="ORF">Cch02nite_47620</name>
</gene>
<dbReference type="RefSeq" id="WP_191837826.1">
    <property type="nucleotide sequence ID" value="NZ_BAAALB010000010.1"/>
</dbReference>
<dbReference type="GO" id="GO:0016491">
    <property type="term" value="F:oxidoreductase activity"/>
    <property type="evidence" value="ECO:0007669"/>
    <property type="project" value="InterPro"/>
</dbReference>
<comment type="caution">
    <text evidence="2">The sequence shown here is derived from an EMBL/GenBank/DDBJ whole genome shotgun (WGS) entry which is preliminary data.</text>
</comment>
<dbReference type="SUPFAM" id="SSF51430">
    <property type="entry name" value="NAD(P)-linked oxidoreductase"/>
    <property type="match status" value="1"/>
</dbReference>
<sequence>MTNPLGSSTVAVSALGFGAASIGNLYRAVPDEQAAATVDAAWQAGIRYFDTAPHYGLGLSERRLGQALAERPRAEYALSTKVGRILVDEPDGAGDDLANGFAVPATRRRVWDFSAAGVRRSIEESLARLGHDRIDIVLMHDPDESPEPDRALREAYPALDGLRREGVVGAIGVGSKDPAILARFATETDVDVLMIAGRYTLLEQPALDDILPACAKRGISVLNVGVFNSGLLAVEWPDETRPYEYGTAPADILTRAQGIATACRRHGVTLPQAALAFAAAHPAVASIVVGAGKPEHVERSAEWFAQPAPPAALWAELVEAGLLRPDAPTPA</sequence>
<name>A0A8J3NT61_9ACTN</name>
<reference evidence="2 3" key="1">
    <citation type="submission" date="2021-01" db="EMBL/GenBank/DDBJ databases">
        <title>Whole genome shotgun sequence of Catellatospora chokoriensis NBRC 107358.</title>
        <authorList>
            <person name="Komaki H."/>
            <person name="Tamura T."/>
        </authorList>
    </citation>
    <scope>NUCLEOTIDE SEQUENCE [LARGE SCALE GENOMIC DNA]</scope>
    <source>
        <strain evidence="2 3">NBRC 107358</strain>
    </source>
</reference>